<name>A0A077EEM2_9FLAO</name>
<reference evidence="2" key="2">
    <citation type="journal article" date="2015" name="Genome Biol. Evol.">
        <title>Complete Genome Sequence and Transcriptomic Analysis of the Novel Pathogen Elizabethkingia anophelis in Response to Oxidative Stress.</title>
        <authorList>
            <person name="Li Y."/>
            <person name="Liu Y."/>
            <person name="Chew S.C."/>
            <person name="Tay M."/>
            <person name="Salido M.M."/>
            <person name="Teo J."/>
            <person name="Lauro F.M."/>
            <person name="Givskov M."/>
            <person name="Yang L."/>
        </authorList>
    </citation>
    <scope>NUCLEOTIDE SEQUENCE</scope>
    <source>
        <strain evidence="2">NUHP1</strain>
    </source>
</reference>
<dbReference type="AlphaFoldDB" id="A0A077EEM2"/>
<evidence type="ECO:0000313" key="3">
    <source>
        <dbReference type="Proteomes" id="UP000028933"/>
    </source>
</evidence>
<evidence type="ECO:0000256" key="1">
    <source>
        <dbReference type="SAM" id="Coils"/>
    </source>
</evidence>
<dbReference type="HOGENOM" id="CLU_066214_0_1_10"/>
<evidence type="ECO:0000313" key="2">
    <source>
        <dbReference type="EMBL" id="AIL45957.1"/>
    </source>
</evidence>
<sequence>MKKILYLFLAGYGVLYAQNQKFVYEYKFVPDSTNTSDIKSEITHLEITPKGSVFYSYEVYKSDSLAKADLEKQLKATGAINVKSGMRKGLFRDKILKTYPDFKITQESSTTGKALKIIDDRKLTWKILPDKQKTGNYEIQKAEVDFAGRKWTAWFTTEVPIQDGPYKFHGLPGFIVKIEDATKSHIFELKGVSKLVTPYNEEMTLHQKAVEVPYSQYLKIYKMYRKDPLAEFRQRMASISAQGIRDASGNPIDMNKMMKDREQKELERLKKDNNVLELDLIK</sequence>
<evidence type="ECO:0008006" key="4">
    <source>
        <dbReference type="Google" id="ProtNLM"/>
    </source>
</evidence>
<dbReference type="RefSeq" id="WP_024564242.1">
    <property type="nucleotide sequence ID" value="NZ_CP007547.1"/>
</dbReference>
<dbReference type="STRING" id="1338011.BD94_2182"/>
<dbReference type="eggNOG" id="ENOG502ZE8Q">
    <property type="taxonomic scope" value="Bacteria"/>
</dbReference>
<dbReference type="NCBIfam" id="TIGR01200">
    <property type="entry name" value="GLPGLI"/>
    <property type="match status" value="1"/>
</dbReference>
<dbReference type="Proteomes" id="UP000028933">
    <property type="component" value="Chromosome"/>
</dbReference>
<reference evidence="2" key="1">
    <citation type="journal article" date="2013" name="Lancet">
        <title>First case of E anophelis outbreak in an intensive-care unit.</title>
        <authorList>
            <person name="Teo J."/>
            <person name="Tan S.Y."/>
            <person name="Tay M."/>
            <person name="Ding Y."/>
            <person name="Kjelleberg S."/>
            <person name="Givskov M."/>
            <person name="Lin R.T."/>
            <person name="Yang L."/>
        </authorList>
    </citation>
    <scope>NUCLEOTIDE SEQUENCE [LARGE SCALE GENOMIC DNA]</scope>
    <source>
        <strain evidence="2">NUHP1</strain>
    </source>
</reference>
<feature type="coiled-coil region" evidence="1">
    <location>
        <begin position="252"/>
        <end position="279"/>
    </location>
</feature>
<dbReference type="Pfam" id="PF09697">
    <property type="entry name" value="Porph_ging"/>
    <property type="match status" value="1"/>
</dbReference>
<dbReference type="EMBL" id="CP007547">
    <property type="protein sequence ID" value="AIL45957.1"/>
    <property type="molecule type" value="Genomic_DNA"/>
</dbReference>
<dbReference type="KEGG" id="eao:BD94_2182"/>
<accession>A0A077EEM2</accession>
<organism evidence="2 3">
    <name type="scientific">Elizabethkingia anophelis NUHP1</name>
    <dbReference type="NCBI Taxonomy" id="1338011"/>
    <lineage>
        <taxon>Bacteria</taxon>
        <taxon>Pseudomonadati</taxon>
        <taxon>Bacteroidota</taxon>
        <taxon>Flavobacteriia</taxon>
        <taxon>Flavobacteriales</taxon>
        <taxon>Weeksellaceae</taxon>
        <taxon>Elizabethkingia</taxon>
    </lineage>
</organism>
<keyword evidence="1" id="KW-0175">Coiled coil</keyword>
<dbReference type="InterPro" id="IPR005901">
    <property type="entry name" value="GLPGLI"/>
</dbReference>
<gene>
    <name evidence="2" type="ORF">BD94_2182</name>
</gene>
<protein>
    <recommendedName>
        <fullName evidence="4">GLPGLI family protein</fullName>
    </recommendedName>
</protein>
<proteinExistence type="predicted"/>